<gene>
    <name evidence="14" type="primary">or62c3</name>
</gene>
<dbReference type="CTD" id="100151169"/>
<keyword evidence="4" id="KW-0812">Transmembrane</keyword>
<keyword evidence="3" id="KW-0716">Sensory transduction</keyword>
<dbReference type="GO" id="GO:0004984">
    <property type="term" value="F:olfactory receptor activity"/>
    <property type="evidence" value="ECO:0000318"/>
    <property type="project" value="GO_Central"/>
</dbReference>
<evidence type="ECO:0000256" key="12">
    <source>
        <dbReference type="ARBA" id="ARBA00023224"/>
    </source>
</evidence>
<dbReference type="InterPro" id="IPR000276">
    <property type="entry name" value="GPCR_Rhodpsn"/>
</dbReference>
<comment type="subcellular location">
    <subcellularLocation>
        <location evidence="1">Cell membrane</location>
        <topology evidence="1">Multi-pass membrane protein</topology>
    </subcellularLocation>
</comment>
<dbReference type="InterPro" id="IPR000725">
    <property type="entry name" value="Olfact_rcpt"/>
</dbReference>
<dbReference type="SUPFAM" id="SSF81321">
    <property type="entry name" value="Family A G protein-coupled receptor-like"/>
    <property type="match status" value="1"/>
</dbReference>
<accession>A0A8M3AH26</accession>
<dbReference type="GO" id="GO:0004930">
    <property type="term" value="F:G protein-coupled receptor activity"/>
    <property type="evidence" value="ECO:0007669"/>
    <property type="project" value="UniProtKB-KW"/>
</dbReference>
<dbReference type="PANTHER" id="PTHR26451">
    <property type="entry name" value="G_PROTEIN_RECEP_F1_2 DOMAIN-CONTAINING PROTEIN"/>
    <property type="match status" value="1"/>
</dbReference>
<evidence type="ECO:0000256" key="4">
    <source>
        <dbReference type="ARBA" id="ARBA00022692"/>
    </source>
</evidence>
<evidence type="ECO:0000256" key="5">
    <source>
        <dbReference type="ARBA" id="ARBA00022725"/>
    </source>
</evidence>
<dbReference type="Gene3D" id="1.20.1070.10">
    <property type="entry name" value="Rhodopsin 7-helix transmembrane proteins"/>
    <property type="match status" value="1"/>
</dbReference>
<dbReference type="Proteomes" id="UP000000437">
    <property type="component" value="Chromosome 15"/>
</dbReference>
<dbReference type="GO" id="GO:0016020">
    <property type="term" value="C:membrane"/>
    <property type="evidence" value="ECO:0000318"/>
    <property type="project" value="GO_Central"/>
</dbReference>
<keyword evidence="5" id="KW-0552">Olfaction</keyword>
<evidence type="ECO:0000313" key="14">
    <source>
        <dbReference type="RefSeq" id="XP_009289739.2"/>
    </source>
</evidence>
<sequence>MPVENMTQLSLENESSVSVFTLSGLDETMENRYVLFSLTVLFYPLMVFCNVTVIVAIISHKKLHEPMYVFICNLCANALFGTAGFYPKFLYDLFAQDHVISYAGCMIQTFVIYSYALCDVSTLTVMAYDRYVAICRPLEYHSIMTSQRVVEWILFCWLAPLFCMSLLIVLLSRLVLCGSTIEKLYCEIWAVAKLSCFSNTVNNVFGLTVILVYFGHGVLIYCSYFQLIRKCVKSTEGRRKFMQTCVPHLLSLINVTVALLFDVLYSRFGSKNVPHSVRNFMALEFLLIPPILNPLIYGLNLTIVRQQVIKLFSKNKVGI</sequence>
<dbReference type="InterPro" id="IPR052921">
    <property type="entry name" value="GPCR1_Superfamily_Member"/>
</dbReference>
<evidence type="ECO:0000313" key="13">
    <source>
        <dbReference type="Proteomes" id="UP000000437"/>
    </source>
</evidence>
<dbReference type="GO" id="GO:0050911">
    <property type="term" value="P:detection of chemical stimulus involved in sensory perception of smell"/>
    <property type="evidence" value="ECO:0000318"/>
    <property type="project" value="GO_Central"/>
</dbReference>
<evidence type="ECO:0000256" key="8">
    <source>
        <dbReference type="ARBA" id="ARBA00023136"/>
    </source>
</evidence>
<evidence type="ECO:0000256" key="1">
    <source>
        <dbReference type="ARBA" id="ARBA00004651"/>
    </source>
</evidence>
<dbReference type="InterPro" id="IPR017452">
    <property type="entry name" value="GPCR_Rhodpsn_7TM"/>
</dbReference>
<keyword evidence="13" id="KW-1185">Reference proteome</keyword>
<evidence type="ECO:0000256" key="3">
    <source>
        <dbReference type="ARBA" id="ARBA00022606"/>
    </source>
</evidence>
<evidence type="ECO:0000256" key="2">
    <source>
        <dbReference type="ARBA" id="ARBA00022475"/>
    </source>
</evidence>
<dbReference type="PANTHER" id="PTHR26451:SF871">
    <property type="entry name" value="ODORANT RECEPTOR-RELATED"/>
    <property type="match status" value="1"/>
</dbReference>
<evidence type="ECO:0000256" key="10">
    <source>
        <dbReference type="ARBA" id="ARBA00023170"/>
    </source>
</evidence>
<keyword evidence="2" id="KW-1003">Cell membrane</keyword>
<protein>
    <submittedName>
        <fullName evidence="14">Olfactory receptor 1D2</fullName>
    </submittedName>
</protein>
<dbReference type="GO" id="GO:0005886">
    <property type="term" value="C:plasma membrane"/>
    <property type="evidence" value="ECO:0007669"/>
    <property type="project" value="UniProtKB-SubCell"/>
</dbReference>
<dbReference type="RefSeq" id="XP_009289739.2">
    <property type="nucleotide sequence ID" value="XM_009291464.4"/>
</dbReference>
<keyword evidence="7" id="KW-0297">G-protein coupled receptor</keyword>
<dbReference type="FunFam" id="1.20.1070.10:FF:000024">
    <property type="entry name" value="Olfactory receptor"/>
    <property type="match status" value="1"/>
</dbReference>
<evidence type="ECO:0000256" key="11">
    <source>
        <dbReference type="ARBA" id="ARBA00023180"/>
    </source>
</evidence>
<evidence type="ECO:0000256" key="6">
    <source>
        <dbReference type="ARBA" id="ARBA00022989"/>
    </source>
</evidence>
<keyword evidence="12" id="KW-0807">Transducer</keyword>
<keyword evidence="10 14" id="KW-0675">Receptor</keyword>
<keyword evidence="6" id="KW-1133">Transmembrane helix</keyword>
<keyword evidence="11" id="KW-0325">Glycoprotein</keyword>
<dbReference type="PRINTS" id="PR00245">
    <property type="entry name" value="OLFACTORYR"/>
</dbReference>
<dbReference type="OrthoDB" id="6151005at2759"/>
<keyword evidence="9" id="KW-1015">Disulfide bond</keyword>
<dbReference type="PROSITE" id="PS00237">
    <property type="entry name" value="G_PROTEIN_RECEP_F1_1"/>
    <property type="match status" value="1"/>
</dbReference>
<dbReference type="PROSITE" id="PS50262">
    <property type="entry name" value="G_PROTEIN_RECEP_F1_2"/>
    <property type="match status" value="1"/>
</dbReference>
<evidence type="ECO:0000256" key="9">
    <source>
        <dbReference type="ARBA" id="ARBA00023157"/>
    </source>
</evidence>
<organism evidence="13 14">
    <name type="scientific">Danio rerio</name>
    <name type="common">Zebrafish</name>
    <name type="synonym">Brachydanio rerio</name>
    <dbReference type="NCBI Taxonomy" id="7955"/>
    <lineage>
        <taxon>Eukaryota</taxon>
        <taxon>Metazoa</taxon>
        <taxon>Chordata</taxon>
        <taxon>Craniata</taxon>
        <taxon>Vertebrata</taxon>
        <taxon>Euteleostomi</taxon>
        <taxon>Actinopterygii</taxon>
        <taxon>Neopterygii</taxon>
        <taxon>Teleostei</taxon>
        <taxon>Ostariophysi</taxon>
        <taxon>Cypriniformes</taxon>
        <taxon>Danionidae</taxon>
        <taxon>Danioninae</taxon>
        <taxon>Danio</taxon>
    </lineage>
</organism>
<dbReference type="Pfam" id="PF13853">
    <property type="entry name" value="7tm_4"/>
    <property type="match status" value="1"/>
</dbReference>
<evidence type="ECO:0000256" key="7">
    <source>
        <dbReference type="ARBA" id="ARBA00023040"/>
    </source>
</evidence>
<reference evidence="14" key="1">
    <citation type="submission" date="2025-08" db="UniProtKB">
        <authorList>
            <consortium name="RefSeq"/>
        </authorList>
    </citation>
    <scope>IDENTIFICATION</scope>
    <source>
        <strain evidence="14">Tuebingen</strain>
        <tissue evidence="14">Fibroblasts and whole tissue</tissue>
    </source>
</reference>
<dbReference type="KEGG" id="dre:100151169"/>
<dbReference type="AlphaFoldDB" id="A0A8M3AH26"/>
<proteinExistence type="predicted"/>
<dbReference type="GeneID" id="100151169"/>
<name>A0A8M3AH26_DANRE</name>
<dbReference type="GO" id="GO:0005549">
    <property type="term" value="F:odorant binding"/>
    <property type="evidence" value="ECO:0000318"/>
    <property type="project" value="GO_Central"/>
</dbReference>
<keyword evidence="8" id="KW-0472">Membrane</keyword>